<dbReference type="SMART" id="SM00317">
    <property type="entry name" value="SET"/>
    <property type="match status" value="1"/>
</dbReference>
<dbReference type="SUPFAM" id="SSF82199">
    <property type="entry name" value="SET domain"/>
    <property type="match status" value="1"/>
</dbReference>
<dbReference type="RefSeq" id="XP_013278751.1">
    <property type="nucleotide sequence ID" value="XM_013423297.1"/>
</dbReference>
<feature type="signal peptide" evidence="2">
    <location>
        <begin position="1"/>
        <end position="20"/>
    </location>
</feature>
<dbReference type="AlphaFoldDB" id="A0A0D2G2G4"/>
<evidence type="ECO:0000256" key="2">
    <source>
        <dbReference type="SAM" id="SignalP"/>
    </source>
</evidence>
<dbReference type="CDD" id="cd20071">
    <property type="entry name" value="SET_SMYD"/>
    <property type="match status" value="1"/>
</dbReference>
<protein>
    <recommendedName>
        <fullName evidence="3">SET domain-containing protein</fullName>
    </recommendedName>
</protein>
<keyword evidence="2" id="KW-0732">Signal</keyword>
<dbReference type="EMBL" id="KN846976">
    <property type="protein sequence ID" value="KIW74943.1"/>
    <property type="molecule type" value="Genomic_DNA"/>
</dbReference>
<dbReference type="PANTHER" id="PTHR47332">
    <property type="entry name" value="SET DOMAIN-CONTAINING PROTEIN 5"/>
    <property type="match status" value="1"/>
</dbReference>
<evidence type="ECO:0000313" key="4">
    <source>
        <dbReference type="EMBL" id="KIW74943.1"/>
    </source>
</evidence>
<reference evidence="4 5" key="1">
    <citation type="submission" date="2015-01" db="EMBL/GenBank/DDBJ databases">
        <title>The Genome Sequence of Fonsecaea pedrosoi CBS 271.37.</title>
        <authorList>
            <consortium name="The Broad Institute Genomics Platform"/>
            <person name="Cuomo C."/>
            <person name="de Hoog S."/>
            <person name="Gorbushina A."/>
            <person name="Stielow B."/>
            <person name="Teixiera M."/>
            <person name="Abouelleil A."/>
            <person name="Chapman S.B."/>
            <person name="Priest M."/>
            <person name="Young S.K."/>
            <person name="Wortman J."/>
            <person name="Nusbaum C."/>
            <person name="Birren B."/>
        </authorList>
    </citation>
    <scope>NUCLEOTIDE SEQUENCE [LARGE SCALE GENOMIC DNA]</scope>
    <source>
        <strain evidence="4 5">CBS 271.37</strain>
    </source>
</reference>
<dbReference type="InterPro" id="IPR053185">
    <property type="entry name" value="SET_domain_protein"/>
</dbReference>
<evidence type="ECO:0000256" key="1">
    <source>
        <dbReference type="SAM" id="MobiDB-lite"/>
    </source>
</evidence>
<gene>
    <name evidence="4" type="ORF">Z517_11714</name>
</gene>
<proteinExistence type="predicted"/>
<accession>A0A0D2G2G4</accession>
<dbReference type="HOGENOM" id="CLU_028281_6_1_1"/>
<dbReference type="Gene3D" id="2.170.270.10">
    <property type="entry name" value="SET domain"/>
    <property type="match status" value="1"/>
</dbReference>
<feature type="domain" description="SET" evidence="3">
    <location>
        <begin position="118"/>
        <end position="263"/>
    </location>
</feature>
<feature type="region of interest" description="Disordered" evidence="1">
    <location>
        <begin position="25"/>
        <end position="44"/>
    </location>
</feature>
<dbReference type="STRING" id="1442368.A0A0D2G2G4"/>
<dbReference type="PANTHER" id="PTHR47332:SF6">
    <property type="entry name" value="SET DOMAIN-CONTAINING PROTEIN"/>
    <property type="match status" value="1"/>
</dbReference>
<dbReference type="OrthoDB" id="265717at2759"/>
<dbReference type="Pfam" id="PF00856">
    <property type="entry name" value="SET"/>
    <property type="match status" value="1"/>
</dbReference>
<dbReference type="VEuPathDB" id="FungiDB:Z517_11714"/>
<organism evidence="4 5">
    <name type="scientific">Fonsecaea pedrosoi CBS 271.37</name>
    <dbReference type="NCBI Taxonomy" id="1442368"/>
    <lineage>
        <taxon>Eukaryota</taxon>
        <taxon>Fungi</taxon>
        <taxon>Dikarya</taxon>
        <taxon>Ascomycota</taxon>
        <taxon>Pezizomycotina</taxon>
        <taxon>Eurotiomycetes</taxon>
        <taxon>Chaetothyriomycetidae</taxon>
        <taxon>Chaetothyriales</taxon>
        <taxon>Herpotrichiellaceae</taxon>
        <taxon>Fonsecaea</taxon>
    </lineage>
</organism>
<evidence type="ECO:0000259" key="3">
    <source>
        <dbReference type="PROSITE" id="PS50280"/>
    </source>
</evidence>
<feature type="compositionally biased region" description="Polar residues" evidence="1">
    <location>
        <begin position="25"/>
        <end position="37"/>
    </location>
</feature>
<dbReference type="InterPro" id="IPR001214">
    <property type="entry name" value="SET_dom"/>
</dbReference>
<name>A0A0D2G2G4_9EURO</name>
<keyword evidence="5" id="KW-1185">Reference proteome</keyword>
<feature type="chain" id="PRO_5002242326" description="SET domain-containing protein" evidence="2">
    <location>
        <begin position="21"/>
        <end position="415"/>
    </location>
</feature>
<dbReference type="InterPro" id="IPR046341">
    <property type="entry name" value="SET_dom_sf"/>
</dbReference>
<dbReference type="Proteomes" id="UP000053029">
    <property type="component" value="Unassembled WGS sequence"/>
</dbReference>
<evidence type="ECO:0000313" key="5">
    <source>
        <dbReference type="Proteomes" id="UP000053029"/>
    </source>
</evidence>
<dbReference type="GeneID" id="25311204"/>
<sequence length="415" mass="46001">MRLDGISLCLLTRFVALVTASESPTSLSGTIVDSSTEQGRESESPYFPWTHRPICSEHLSEAGDEFCVYTNASFSNGRGISIFTTPAIAHEFASLPPFQDAAALSSRGINPETEAEDRPWYTASIPGKGIGMLASRPLKRGDLITAYTPALVAHIGDLVFSEDRERLLKLAIDQLPPASRDAYLDLAKIYDEPEVVAQDVLKANGFDMKIGGLLHPAVFPEAARYNHACDPNAQYFLSTDLLTHYVHAVRPIERDEEITISYAPPLRLHADRQQFFKSVFHFTCSCRRCSPDSHNSPRTVRDSDKATQDIVNLQWQLSRPDPTAGVREAETLVDLYKAEGLEGFLDDAYGHAALAYSRVGSARGAKKYARLAVEAAWFKYGFDGEGMDKVREWESIARDPTAHASWRSAIRKTEL</sequence>
<dbReference type="PROSITE" id="PS50280">
    <property type="entry name" value="SET"/>
    <property type="match status" value="1"/>
</dbReference>